<organism evidence="2">
    <name type="scientific">Gaeumannomyces tritici (strain R3-111a-1)</name>
    <name type="common">Wheat and barley take-all root rot fungus</name>
    <name type="synonym">Gaeumannomyces graminis var. tritici</name>
    <dbReference type="NCBI Taxonomy" id="644352"/>
    <lineage>
        <taxon>Eukaryota</taxon>
        <taxon>Fungi</taxon>
        <taxon>Dikarya</taxon>
        <taxon>Ascomycota</taxon>
        <taxon>Pezizomycotina</taxon>
        <taxon>Sordariomycetes</taxon>
        <taxon>Sordariomycetidae</taxon>
        <taxon>Magnaporthales</taxon>
        <taxon>Magnaporthaceae</taxon>
        <taxon>Gaeumannomyces</taxon>
    </lineage>
</organism>
<feature type="region of interest" description="Disordered" evidence="1">
    <location>
        <begin position="51"/>
        <end position="92"/>
    </location>
</feature>
<dbReference type="RefSeq" id="XP_009222075.1">
    <property type="nucleotide sequence ID" value="XM_009223811.1"/>
</dbReference>
<dbReference type="EnsemblFungi" id="EJT76075">
    <property type="protein sequence ID" value="EJT76075"/>
    <property type="gene ID" value="GGTG_05999"/>
</dbReference>
<evidence type="ECO:0000256" key="1">
    <source>
        <dbReference type="SAM" id="MobiDB-lite"/>
    </source>
</evidence>
<evidence type="ECO:0000313" key="3">
    <source>
        <dbReference type="EnsemblFungi" id="EJT76075"/>
    </source>
</evidence>
<accession>J3NXJ3</accession>
<reference evidence="3" key="5">
    <citation type="submission" date="2018-04" db="UniProtKB">
        <authorList>
            <consortium name="EnsemblFungi"/>
        </authorList>
    </citation>
    <scope>IDENTIFICATION</scope>
    <source>
        <strain evidence="3">R3-111a-1</strain>
    </source>
</reference>
<dbReference type="GeneID" id="20346457"/>
<reference evidence="2" key="2">
    <citation type="submission" date="2010-07" db="EMBL/GenBank/DDBJ databases">
        <authorList>
            <consortium name="The Broad Institute Genome Sequencing Platform"/>
            <consortium name="Broad Institute Genome Sequencing Center for Infectious Disease"/>
            <person name="Ma L.-J."/>
            <person name="Dead R."/>
            <person name="Young S."/>
            <person name="Zeng Q."/>
            <person name="Koehrsen M."/>
            <person name="Alvarado L."/>
            <person name="Berlin A."/>
            <person name="Chapman S.B."/>
            <person name="Chen Z."/>
            <person name="Freedman E."/>
            <person name="Gellesch M."/>
            <person name="Goldberg J."/>
            <person name="Griggs A."/>
            <person name="Gujja S."/>
            <person name="Heilman E.R."/>
            <person name="Heiman D."/>
            <person name="Hepburn T."/>
            <person name="Howarth C."/>
            <person name="Jen D."/>
            <person name="Larson L."/>
            <person name="Mehta T."/>
            <person name="Neiman D."/>
            <person name="Pearson M."/>
            <person name="Roberts A."/>
            <person name="Saif S."/>
            <person name="Shea T."/>
            <person name="Shenoy N."/>
            <person name="Sisk P."/>
            <person name="Stolte C."/>
            <person name="Sykes S."/>
            <person name="Walk T."/>
            <person name="White J."/>
            <person name="Yandava C."/>
            <person name="Haas B."/>
            <person name="Nusbaum C."/>
            <person name="Birren B."/>
        </authorList>
    </citation>
    <scope>NUCLEOTIDE SEQUENCE</scope>
    <source>
        <strain evidence="2">R3-111a-1</strain>
    </source>
</reference>
<evidence type="ECO:0000313" key="4">
    <source>
        <dbReference type="Proteomes" id="UP000006039"/>
    </source>
</evidence>
<protein>
    <submittedName>
        <fullName evidence="2 3">Uncharacterized protein</fullName>
    </submittedName>
</protein>
<evidence type="ECO:0000313" key="2">
    <source>
        <dbReference type="EMBL" id="EJT76075.1"/>
    </source>
</evidence>
<gene>
    <name evidence="3" type="primary">20346457</name>
    <name evidence="2" type="ORF">GGTG_05999</name>
</gene>
<keyword evidence="4" id="KW-1185">Reference proteome</keyword>
<dbReference type="HOGENOM" id="CLU_1806289_0_0_1"/>
<reference evidence="2" key="3">
    <citation type="submission" date="2010-09" db="EMBL/GenBank/DDBJ databases">
        <title>Annotation of Gaeumannomyces graminis var. tritici R3-111a-1.</title>
        <authorList>
            <consortium name="The Broad Institute Genome Sequencing Platform"/>
            <person name="Ma L.-J."/>
            <person name="Dead R."/>
            <person name="Young S.K."/>
            <person name="Zeng Q."/>
            <person name="Gargeya S."/>
            <person name="Fitzgerald M."/>
            <person name="Haas B."/>
            <person name="Abouelleil A."/>
            <person name="Alvarado L."/>
            <person name="Arachchi H.M."/>
            <person name="Berlin A."/>
            <person name="Brown A."/>
            <person name="Chapman S.B."/>
            <person name="Chen Z."/>
            <person name="Dunbar C."/>
            <person name="Freedman E."/>
            <person name="Gearin G."/>
            <person name="Gellesch M."/>
            <person name="Goldberg J."/>
            <person name="Griggs A."/>
            <person name="Gujja S."/>
            <person name="Heiman D."/>
            <person name="Howarth C."/>
            <person name="Larson L."/>
            <person name="Lui A."/>
            <person name="MacDonald P.J.P."/>
            <person name="Mehta T."/>
            <person name="Montmayeur A."/>
            <person name="Murphy C."/>
            <person name="Neiman D."/>
            <person name="Pearson M."/>
            <person name="Priest M."/>
            <person name="Roberts A."/>
            <person name="Saif S."/>
            <person name="Shea T."/>
            <person name="Shenoy N."/>
            <person name="Sisk P."/>
            <person name="Stolte C."/>
            <person name="Sykes S."/>
            <person name="Yandava C."/>
            <person name="Wortman J."/>
            <person name="Nusbaum C."/>
            <person name="Birren B."/>
        </authorList>
    </citation>
    <scope>NUCLEOTIDE SEQUENCE</scope>
    <source>
        <strain evidence="2">R3-111a-1</strain>
    </source>
</reference>
<feature type="compositionally biased region" description="Basic and acidic residues" evidence="1">
    <location>
        <begin position="19"/>
        <end position="29"/>
    </location>
</feature>
<dbReference type="Proteomes" id="UP000006039">
    <property type="component" value="Unassembled WGS sequence"/>
</dbReference>
<proteinExistence type="predicted"/>
<reference evidence="3" key="4">
    <citation type="journal article" date="2015" name="G3 (Bethesda)">
        <title>Genome sequences of three phytopathogenic species of the Magnaporthaceae family of fungi.</title>
        <authorList>
            <person name="Okagaki L.H."/>
            <person name="Nunes C.C."/>
            <person name="Sailsbery J."/>
            <person name="Clay B."/>
            <person name="Brown D."/>
            <person name="John T."/>
            <person name="Oh Y."/>
            <person name="Young N."/>
            <person name="Fitzgerald M."/>
            <person name="Haas B.J."/>
            <person name="Zeng Q."/>
            <person name="Young S."/>
            <person name="Adiconis X."/>
            <person name="Fan L."/>
            <person name="Levin J.Z."/>
            <person name="Mitchell T.K."/>
            <person name="Okubara P.A."/>
            <person name="Farman M.L."/>
            <person name="Kohn L.M."/>
            <person name="Birren B."/>
            <person name="Ma L.-J."/>
            <person name="Dean R.A."/>
        </authorList>
    </citation>
    <scope>NUCLEOTIDE SEQUENCE</scope>
    <source>
        <strain evidence="3">R3-111a-1</strain>
    </source>
</reference>
<feature type="region of interest" description="Disordered" evidence="1">
    <location>
        <begin position="1"/>
        <end position="29"/>
    </location>
</feature>
<reference evidence="4" key="1">
    <citation type="submission" date="2010-07" db="EMBL/GenBank/DDBJ databases">
        <title>The genome sequence of Gaeumannomyces graminis var. tritici strain R3-111a-1.</title>
        <authorList>
            <consortium name="The Broad Institute Genome Sequencing Platform"/>
            <person name="Ma L.-J."/>
            <person name="Dead R."/>
            <person name="Young S."/>
            <person name="Zeng Q."/>
            <person name="Koehrsen M."/>
            <person name="Alvarado L."/>
            <person name="Berlin A."/>
            <person name="Chapman S.B."/>
            <person name="Chen Z."/>
            <person name="Freedman E."/>
            <person name="Gellesch M."/>
            <person name="Goldberg J."/>
            <person name="Griggs A."/>
            <person name="Gujja S."/>
            <person name="Heilman E.R."/>
            <person name="Heiman D."/>
            <person name="Hepburn T."/>
            <person name="Howarth C."/>
            <person name="Jen D."/>
            <person name="Larson L."/>
            <person name="Mehta T."/>
            <person name="Neiman D."/>
            <person name="Pearson M."/>
            <person name="Roberts A."/>
            <person name="Saif S."/>
            <person name="Shea T."/>
            <person name="Shenoy N."/>
            <person name="Sisk P."/>
            <person name="Stolte C."/>
            <person name="Sykes S."/>
            <person name="Walk T."/>
            <person name="White J."/>
            <person name="Yandava C."/>
            <person name="Haas B."/>
            <person name="Nusbaum C."/>
            <person name="Birren B."/>
        </authorList>
    </citation>
    <scope>NUCLEOTIDE SEQUENCE [LARGE SCALE GENOMIC DNA]</scope>
    <source>
        <strain evidence="4">R3-111a-1</strain>
    </source>
</reference>
<name>J3NXJ3_GAET3</name>
<dbReference type="AlphaFoldDB" id="J3NXJ3"/>
<dbReference type="VEuPathDB" id="FungiDB:GGTG_05999"/>
<sequence>MPPLDSRHLAAHLVGSSRPRVDRREAEERELPLPLILNEKLLLWKGRSSSYLRGSDRHEEPTPTAPAATADGAREDSRATQGGAEGDDRATRCGAKNIGWDASILERGESDGAAALELRPAYYAFTQTSIPFAIMQLLLLPST</sequence>
<dbReference type="EMBL" id="GL385397">
    <property type="protein sequence ID" value="EJT76075.1"/>
    <property type="molecule type" value="Genomic_DNA"/>
</dbReference>